<evidence type="ECO:0000313" key="2">
    <source>
        <dbReference type="EMBL" id="OLR93245.1"/>
    </source>
</evidence>
<dbReference type="Proteomes" id="UP000186040">
    <property type="component" value="Unassembled WGS sequence"/>
</dbReference>
<proteinExistence type="predicted"/>
<protein>
    <recommendedName>
        <fullName evidence="1">DUF4240 domain-containing protein</fullName>
    </recommendedName>
</protein>
<dbReference type="STRING" id="1193682.BJP25_17315"/>
<dbReference type="InterPro" id="IPR025334">
    <property type="entry name" value="DUF4240"/>
</dbReference>
<dbReference type="EMBL" id="MKQR01000011">
    <property type="protein sequence ID" value="OLR93245.1"/>
    <property type="molecule type" value="Genomic_DNA"/>
</dbReference>
<dbReference type="RefSeq" id="WP_075974949.1">
    <property type="nucleotide sequence ID" value="NZ_MKQR01000011.1"/>
</dbReference>
<evidence type="ECO:0000259" key="1">
    <source>
        <dbReference type="Pfam" id="PF14024"/>
    </source>
</evidence>
<comment type="caution">
    <text evidence="2">The sequence shown here is derived from an EMBL/GenBank/DDBJ whole genome shotgun (WGS) entry which is preliminary data.</text>
</comment>
<name>A0A1Q9LMK5_9PSEU</name>
<dbReference type="Pfam" id="PF14024">
    <property type="entry name" value="DUF4240"/>
    <property type="match status" value="1"/>
</dbReference>
<accession>A0A1Q9LMK5</accession>
<evidence type="ECO:0000313" key="3">
    <source>
        <dbReference type="Proteomes" id="UP000186040"/>
    </source>
</evidence>
<dbReference type="AlphaFoldDB" id="A0A1Q9LMK5"/>
<reference evidence="2 3" key="1">
    <citation type="submission" date="2016-10" db="EMBL/GenBank/DDBJ databases">
        <title>The Draft Genome Sequence of Actinokineospora bangkokensis 44EHWT reveals the biosynthetic pathway of antifungal compounds Thailandins with unusual extender unit butylmalonyl-CoA.</title>
        <authorList>
            <person name="Greule A."/>
            <person name="Intra B."/>
            <person name="Flemming S."/>
            <person name="Rommel M.G."/>
            <person name="Panbangred W."/>
            <person name="Bechthold A."/>
        </authorList>
    </citation>
    <scope>NUCLEOTIDE SEQUENCE [LARGE SCALE GENOMIC DNA]</scope>
    <source>
        <strain evidence="2 3">44EHW</strain>
    </source>
</reference>
<dbReference type="OrthoDB" id="6200718at2"/>
<keyword evidence="3" id="KW-1185">Reference proteome</keyword>
<sequence>MDENTFWSLVDRARQSDPDEVGEALEVVLRDVGTADLVSFEQTYHRVAARAYTWEVWGAAYVAMGGCSDDSFDYFRAWLVGRGEDAFHRVVADPDSLADLVAGSGDAGDPEDWMEDEALLGAADTVHEDRTGDHITFTEPLPDPDLGEEWDFDDEPEMRRRYPRLAAQFL</sequence>
<organism evidence="2 3">
    <name type="scientific">Actinokineospora bangkokensis</name>
    <dbReference type="NCBI Taxonomy" id="1193682"/>
    <lineage>
        <taxon>Bacteria</taxon>
        <taxon>Bacillati</taxon>
        <taxon>Actinomycetota</taxon>
        <taxon>Actinomycetes</taxon>
        <taxon>Pseudonocardiales</taxon>
        <taxon>Pseudonocardiaceae</taxon>
        <taxon>Actinokineospora</taxon>
    </lineage>
</organism>
<gene>
    <name evidence="2" type="ORF">BJP25_17315</name>
</gene>
<feature type="domain" description="DUF4240" evidence="1">
    <location>
        <begin position="1"/>
        <end position="128"/>
    </location>
</feature>